<dbReference type="Pfam" id="PF22732">
    <property type="entry name" value="MSL3_chromo-like"/>
    <property type="match status" value="1"/>
</dbReference>
<dbReference type="InterPro" id="IPR038217">
    <property type="entry name" value="MRG_C_sf"/>
</dbReference>
<protein>
    <recommendedName>
        <fullName evidence="1">MSL3 chromodomain-like domain-containing protein</fullName>
    </recommendedName>
</protein>
<dbReference type="GO" id="GO:0006355">
    <property type="term" value="P:regulation of DNA-templated transcription"/>
    <property type="evidence" value="ECO:0007669"/>
    <property type="project" value="InterPro"/>
</dbReference>
<evidence type="ECO:0000313" key="3">
    <source>
        <dbReference type="Proteomes" id="UP001292079"/>
    </source>
</evidence>
<name>A0AAE1ZI80_SCHME</name>
<evidence type="ECO:0000313" key="2">
    <source>
        <dbReference type="EMBL" id="KAK4474019.1"/>
    </source>
</evidence>
<dbReference type="InterPro" id="IPR053820">
    <property type="entry name" value="MSL3_chromo-like"/>
</dbReference>
<evidence type="ECO:0000259" key="1">
    <source>
        <dbReference type="Pfam" id="PF22732"/>
    </source>
</evidence>
<accession>A0AAE1ZI80</accession>
<reference evidence="2" key="1">
    <citation type="submission" date="2022-04" db="EMBL/GenBank/DDBJ databases">
        <authorList>
            <person name="Xu L."/>
            <person name="Lv Z."/>
        </authorList>
    </citation>
    <scope>NUCLEOTIDE SEQUENCE</scope>
    <source>
        <strain evidence="2">LV_2022a</strain>
    </source>
</reference>
<dbReference type="EMBL" id="JALJAT010000002">
    <property type="protein sequence ID" value="KAK4474019.1"/>
    <property type="molecule type" value="Genomic_DNA"/>
</dbReference>
<comment type="caution">
    <text evidence="2">The sequence shown here is derived from an EMBL/GenBank/DDBJ whole genome shotgun (WGS) entry which is preliminary data.</text>
</comment>
<gene>
    <name evidence="2" type="ORF">MN116_003333</name>
</gene>
<reference evidence="2" key="2">
    <citation type="journal article" date="2023" name="Infect Dis Poverty">
        <title>Chromosome-scale genome of the human blood fluke Schistosoma mekongi and its implications for public health.</title>
        <authorList>
            <person name="Zhou M."/>
            <person name="Xu L."/>
            <person name="Xu D."/>
            <person name="Chen W."/>
            <person name="Khan J."/>
            <person name="Hu Y."/>
            <person name="Huang H."/>
            <person name="Wei H."/>
            <person name="Zhang Y."/>
            <person name="Chusongsang P."/>
            <person name="Tanasarnprasert K."/>
            <person name="Hu X."/>
            <person name="Limpanont Y."/>
            <person name="Lv Z."/>
        </authorList>
    </citation>
    <scope>NUCLEOTIDE SEQUENCE</scope>
    <source>
        <strain evidence="2">LV_2022a</strain>
    </source>
</reference>
<feature type="domain" description="MSL3 chromodomain-like" evidence="1">
    <location>
        <begin position="8"/>
        <end position="82"/>
    </location>
</feature>
<sequence>MHSRPHRYDIGQKLLCFEPDSSKAKLIYFAKILKHVSRRDTDIPHYSVHFHGWKCKWDRKVPEGLLLENNEFNRILKRKIDEVAQNVLQKYVDGFPYSGLSINSLLGYCSSSNGIISDRVSRVMNPLFSQTDRNRLICAKVCSSLCILFDFTLRHYLLLPNERLYFLNDFNGQLFEDGRAFCVNFPHEPSNIHSDYRFSSPRYELLPNSEVVKNPQLPCLNYPPYYLLRLLSFV</sequence>
<dbReference type="PANTHER" id="PTHR10880:SF15">
    <property type="entry name" value="MSL COMPLEX SUBUNIT 3"/>
    <property type="match status" value="1"/>
</dbReference>
<keyword evidence="3" id="KW-1185">Reference proteome</keyword>
<dbReference type="InterPro" id="IPR016197">
    <property type="entry name" value="Chromo-like_dom_sf"/>
</dbReference>
<dbReference type="GO" id="GO:0000123">
    <property type="term" value="C:histone acetyltransferase complex"/>
    <property type="evidence" value="ECO:0007669"/>
    <property type="project" value="TreeGrafter"/>
</dbReference>
<proteinExistence type="predicted"/>
<dbReference type="GO" id="GO:0006325">
    <property type="term" value="P:chromatin organization"/>
    <property type="evidence" value="ECO:0007669"/>
    <property type="project" value="InterPro"/>
</dbReference>
<dbReference type="InterPro" id="IPR008676">
    <property type="entry name" value="MRG"/>
</dbReference>
<dbReference type="GO" id="GO:0005634">
    <property type="term" value="C:nucleus"/>
    <property type="evidence" value="ECO:0007669"/>
    <property type="project" value="InterPro"/>
</dbReference>
<dbReference type="Proteomes" id="UP001292079">
    <property type="component" value="Unassembled WGS sequence"/>
</dbReference>
<dbReference type="SUPFAM" id="SSF54160">
    <property type="entry name" value="Chromo domain-like"/>
    <property type="match status" value="1"/>
</dbReference>
<dbReference type="Gene3D" id="1.10.274.30">
    <property type="entry name" value="MRG domain"/>
    <property type="match status" value="1"/>
</dbReference>
<dbReference type="AlphaFoldDB" id="A0AAE1ZI80"/>
<dbReference type="PANTHER" id="PTHR10880">
    <property type="entry name" value="MORTALITY FACTOR 4-LIKE PROTEIN"/>
    <property type="match status" value="1"/>
</dbReference>
<dbReference type="Gene3D" id="2.30.30.140">
    <property type="match status" value="1"/>
</dbReference>
<organism evidence="2 3">
    <name type="scientific">Schistosoma mekongi</name>
    <name type="common">Parasitic worm</name>
    <dbReference type="NCBI Taxonomy" id="38744"/>
    <lineage>
        <taxon>Eukaryota</taxon>
        <taxon>Metazoa</taxon>
        <taxon>Spiralia</taxon>
        <taxon>Lophotrochozoa</taxon>
        <taxon>Platyhelminthes</taxon>
        <taxon>Trematoda</taxon>
        <taxon>Digenea</taxon>
        <taxon>Strigeidida</taxon>
        <taxon>Schistosomatoidea</taxon>
        <taxon>Schistosomatidae</taxon>
        <taxon>Schistosoma</taxon>
    </lineage>
</organism>